<dbReference type="Pfam" id="PF01902">
    <property type="entry name" value="Diphthami_syn_2"/>
    <property type="match status" value="1"/>
</dbReference>
<evidence type="ECO:0000313" key="3">
    <source>
        <dbReference type="Proteomes" id="UP001271789"/>
    </source>
</evidence>
<dbReference type="SUPFAM" id="SSF52402">
    <property type="entry name" value="Adenine nucleotide alpha hydrolases-like"/>
    <property type="match status" value="1"/>
</dbReference>
<accession>A0AAE4MIT7</accession>
<evidence type="ECO:0000259" key="1">
    <source>
        <dbReference type="Pfam" id="PF01902"/>
    </source>
</evidence>
<organism evidence="2 3">
    <name type="scientific">Methanolapillus africanus</name>
    <dbReference type="NCBI Taxonomy" id="3028297"/>
    <lineage>
        <taxon>Archaea</taxon>
        <taxon>Methanobacteriati</taxon>
        <taxon>Methanobacteriota</taxon>
        <taxon>Stenosarchaea group</taxon>
        <taxon>Methanomicrobia</taxon>
        <taxon>Methanosarcinales</taxon>
        <taxon>Methanosarcinaceae</taxon>
        <taxon>Methanolapillus</taxon>
    </lineage>
</organism>
<name>A0AAE4MIT7_9EURY</name>
<dbReference type="PIRSF" id="PIRSF039123">
    <property type="entry name" value="Diphthamide_synthase"/>
    <property type="match status" value="1"/>
</dbReference>
<dbReference type="PANTHER" id="PTHR12196:SF2">
    <property type="entry name" value="DIPHTHINE--AMMONIA LIGASE"/>
    <property type="match status" value="1"/>
</dbReference>
<dbReference type="InterPro" id="IPR022427">
    <property type="entry name" value="MJ0570_ATP-bd"/>
</dbReference>
<dbReference type="RefSeq" id="WP_338099051.1">
    <property type="nucleotide sequence ID" value="NZ_JAWDKD010000009.1"/>
</dbReference>
<dbReference type="AlphaFoldDB" id="A0AAE4MIT7"/>
<dbReference type="PANTHER" id="PTHR12196">
    <property type="entry name" value="DOMAIN OF UNKNOWN FUNCTION 71 DUF71 -CONTAINING PROTEIN"/>
    <property type="match status" value="1"/>
</dbReference>
<feature type="domain" description="Diphthamide synthase" evidence="1">
    <location>
        <begin position="1"/>
        <end position="220"/>
    </location>
</feature>
<comment type="caution">
    <text evidence="2">The sequence shown here is derived from an EMBL/GenBank/DDBJ whole genome shotgun (WGS) entry which is preliminary data.</text>
</comment>
<dbReference type="InterPro" id="IPR002761">
    <property type="entry name" value="Diphthami_syn_dom"/>
</dbReference>
<dbReference type="InterPro" id="IPR014729">
    <property type="entry name" value="Rossmann-like_a/b/a_fold"/>
</dbReference>
<dbReference type="GO" id="GO:0017178">
    <property type="term" value="F:diphthine-ammonia ligase activity"/>
    <property type="evidence" value="ECO:0007669"/>
    <property type="project" value="TreeGrafter"/>
</dbReference>
<dbReference type="CDD" id="cd01994">
    <property type="entry name" value="AANH_PF0828-like"/>
    <property type="match status" value="1"/>
</dbReference>
<dbReference type="GO" id="GO:0017183">
    <property type="term" value="P:protein histidyl modification to diphthamide"/>
    <property type="evidence" value="ECO:0007669"/>
    <property type="project" value="TreeGrafter"/>
</dbReference>
<reference evidence="2" key="1">
    <citation type="submission" date="2023-06" db="EMBL/GenBank/DDBJ databases">
        <title>Genome sequence of Methanosarcinaceae archaeon Ag5.</title>
        <authorList>
            <person name="Protasov E."/>
            <person name="Platt K."/>
            <person name="Poehlein A."/>
            <person name="Daniel R."/>
            <person name="Brune A."/>
        </authorList>
    </citation>
    <scope>NUCLEOTIDE SEQUENCE</scope>
    <source>
        <strain evidence="2">Ag5</strain>
    </source>
</reference>
<dbReference type="Gene3D" id="3.90.1490.10">
    <property type="entry name" value="putative n-type atp pyrophosphatase, domain 2"/>
    <property type="match status" value="1"/>
</dbReference>
<protein>
    <recommendedName>
        <fullName evidence="1">Diphthamide synthase domain-containing protein</fullName>
    </recommendedName>
</protein>
<dbReference type="EMBL" id="JAWDKD010000009">
    <property type="protein sequence ID" value="MDV0446646.1"/>
    <property type="molecule type" value="Genomic_DNA"/>
</dbReference>
<proteinExistence type="predicted"/>
<gene>
    <name evidence="2" type="ORF">MsAg5_04950</name>
</gene>
<dbReference type="Proteomes" id="UP001271789">
    <property type="component" value="Unassembled WGS sequence"/>
</dbReference>
<dbReference type="Gene3D" id="3.40.50.620">
    <property type="entry name" value="HUPs"/>
    <property type="match status" value="1"/>
</dbReference>
<dbReference type="FunFam" id="3.40.50.620:FF:000145">
    <property type="entry name" value="ATP-binding domain containing protein"/>
    <property type="match status" value="1"/>
</dbReference>
<evidence type="ECO:0000313" key="2">
    <source>
        <dbReference type="EMBL" id="MDV0446646.1"/>
    </source>
</evidence>
<dbReference type="NCBIfam" id="TIGR00290">
    <property type="entry name" value="MJ0570_dom"/>
    <property type="match status" value="1"/>
</dbReference>
<dbReference type="InterPro" id="IPR030662">
    <property type="entry name" value="DPH6/MJ0570"/>
</dbReference>
<dbReference type="NCBIfam" id="TIGR03679">
    <property type="entry name" value="arCOG00187"/>
    <property type="match status" value="1"/>
</dbReference>
<keyword evidence="3" id="KW-1185">Reference proteome</keyword>
<sequence length="228" mass="25185">MRIGALVSGGKDSVFAIQKMIEAGHDIVCMVCLVPENPESYMFHSINTKLVADISAASGIPLLYQKTGGVKEEELDDMKNALSALKSEYNISGVCTGAIESVYQKSRVENICKTLELEAFSPLWHANPKSLLSEMIDSGMEIIFVTAAADGLTESWLGRRLDRAALSDLERLNQKNYVHIAGEGGEFETAVLDAPFFKKKIVPIKTNSRWLQNRGYLDILETQLIDKN</sequence>